<keyword evidence="3" id="KW-1185">Reference proteome</keyword>
<dbReference type="PANTHER" id="PTHR46354">
    <property type="entry name" value="DOG1 DOMAIN-CONTAINING PROTEIN"/>
    <property type="match status" value="1"/>
</dbReference>
<evidence type="ECO:0000313" key="2">
    <source>
        <dbReference type="EMBL" id="RWR89228.1"/>
    </source>
</evidence>
<dbReference type="PROSITE" id="PS51806">
    <property type="entry name" value="DOG1"/>
    <property type="match status" value="1"/>
</dbReference>
<dbReference type="Pfam" id="PF14144">
    <property type="entry name" value="DOG1"/>
    <property type="match status" value="1"/>
</dbReference>
<dbReference type="InterPro" id="IPR025422">
    <property type="entry name" value="TGA_domain"/>
</dbReference>
<dbReference type="GO" id="GO:0006351">
    <property type="term" value="P:DNA-templated transcription"/>
    <property type="evidence" value="ECO:0007669"/>
    <property type="project" value="InterPro"/>
</dbReference>
<evidence type="ECO:0000313" key="3">
    <source>
        <dbReference type="Proteomes" id="UP000283530"/>
    </source>
</evidence>
<evidence type="ECO:0000259" key="1">
    <source>
        <dbReference type="PROSITE" id="PS51806"/>
    </source>
</evidence>
<sequence length="235" mass="26624">MEHFGDFYEEWMHKHEENLQQLLSVPRDSTHEPQQRALVARAIDHITHYYAIKRAAAHANVLALFSPTWLTSFEIANLWMTGWKPSIAFRLVDTLRRVVAPGMGLGGLSDAQLRRIEQMRAATRMEEEKVEMEMERQQMALAGRRMVELSRITARARDGEVVEGVEEMVEVALEGVIKGLEKVVVSADCVRLKALKMVAEVLSPLQSVDFMAAALMLQIQIRNLGKGKNNLKTCQ</sequence>
<comment type="caution">
    <text evidence="2">The sequence shown here is derived from an EMBL/GenBank/DDBJ whole genome shotgun (WGS) entry which is preliminary data.</text>
</comment>
<dbReference type="AlphaFoldDB" id="A0A3S3NYJ0"/>
<name>A0A3S3NYJ0_9MAGN</name>
<dbReference type="GO" id="GO:0043565">
    <property type="term" value="F:sequence-specific DNA binding"/>
    <property type="evidence" value="ECO:0007669"/>
    <property type="project" value="InterPro"/>
</dbReference>
<proteinExistence type="predicted"/>
<feature type="domain" description="DOG1" evidence="1">
    <location>
        <begin position="1"/>
        <end position="231"/>
    </location>
</feature>
<protein>
    <submittedName>
        <fullName evidence="2">Transcription factor TGA like domain-containing protein</fullName>
    </submittedName>
</protein>
<accession>A0A3S3NYJ0</accession>
<dbReference type="PANTHER" id="PTHR46354:SF2">
    <property type="entry name" value="PROTEIN DOG1-LIKE 4"/>
    <property type="match status" value="1"/>
</dbReference>
<organism evidence="2 3">
    <name type="scientific">Cinnamomum micranthum f. kanehirae</name>
    <dbReference type="NCBI Taxonomy" id="337451"/>
    <lineage>
        <taxon>Eukaryota</taxon>
        <taxon>Viridiplantae</taxon>
        <taxon>Streptophyta</taxon>
        <taxon>Embryophyta</taxon>
        <taxon>Tracheophyta</taxon>
        <taxon>Spermatophyta</taxon>
        <taxon>Magnoliopsida</taxon>
        <taxon>Magnoliidae</taxon>
        <taxon>Laurales</taxon>
        <taxon>Lauraceae</taxon>
        <taxon>Cinnamomum</taxon>
    </lineage>
</organism>
<dbReference type="OrthoDB" id="1895294at2759"/>
<dbReference type="InterPro" id="IPR051886">
    <property type="entry name" value="Seed_Dev/Stress_Resp_Reg"/>
</dbReference>
<dbReference type="Proteomes" id="UP000283530">
    <property type="component" value="Unassembled WGS sequence"/>
</dbReference>
<reference evidence="2 3" key="1">
    <citation type="journal article" date="2019" name="Nat. Plants">
        <title>Stout camphor tree genome fills gaps in understanding of flowering plant genome evolution.</title>
        <authorList>
            <person name="Chaw S.M."/>
            <person name="Liu Y.C."/>
            <person name="Wu Y.W."/>
            <person name="Wang H.Y."/>
            <person name="Lin C.I."/>
            <person name="Wu C.S."/>
            <person name="Ke H.M."/>
            <person name="Chang L.Y."/>
            <person name="Hsu C.Y."/>
            <person name="Yang H.T."/>
            <person name="Sudianto E."/>
            <person name="Hsu M.H."/>
            <person name="Wu K.P."/>
            <person name="Wang L.N."/>
            <person name="Leebens-Mack J.H."/>
            <person name="Tsai I.J."/>
        </authorList>
    </citation>
    <scope>NUCLEOTIDE SEQUENCE [LARGE SCALE GENOMIC DNA]</scope>
    <source>
        <strain evidence="3">cv. Chaw 1501</strain>
        <tissue evidence="2">Young leaves</tissue>
    </source>
</reference>
<dbReference type="EMBL" id="QPKB01000007">
    <property type="protein sequence ID" value="RWR89228.1"/>
    <property type="molecule type" value="Genomic_DNA"/>
</dbReference>
<gene>
    <name evidence="2" type="ORF">CKAN_01827700</name>
</gene>